<feature type="chain" id="PRO_5047365291" evidence="3">
    <location>
        <begin position="23"/>
        <end position="364"/>
    </location>
</feature>
<sequence length="364" mass="39339">MRLAQVLRSLVWSVPLIVAVKGAVIETSGVSVIRRDLPKLVTTSSTSSASSQVPSSTSAMSSSTEQPSSTGSSSIISSDSTSDSNTLSSGSSIASSTSAMSITSSDESSTSSTSSTSYSSYSSSTSSITPSPVYIPSAENNKYVYHVKQPSGTVYTAFGSCLGFILLVLLFVWLLFAFKSWKNARNEYQIRERENQYQYDPYVFQYGDVDGFSSDSDVASDISEKVLKQKSSRMSLYSLGGGSAFNLLSSEKVNEKPQQQTVNNPRLSMFISPTEILKNEGNNWSSTENSAFNSVASTPREQSMAQIINNPASKSSFNDNMLFENAVSKLQVQTTPDMAQLRPNDKKRKSRPPSAHLDQLLDGG</sequence>
<evidence type="ECO:0000256" key="3">
    <source>
        <dbReference type="SAM" id="SignalP"/>
    </source>
</evidence>
<organism evidence="4 5">
    <name type="scientific">Nakaseomyces bracarensis</name>
    <dbReference type="NCBI Taxonomy" id="273131"/>
    <lineage>
        <taxon>Eukaryota</taxon>
        <taxon>Fungi</taxon>
        <taxon>Dikarya</taxon>
        <taxon>Ascomycota</taxon>
        <taxon>Saccharomycotina</taxon>
        <taxon>Saccharomycetes</taxon>
        <taxon>Saccharomycetales</taxon>
        <taxon>Saccharomycetaceae</taxon>
        <taxon>Nakaseomyces</taxon>
    </lineage>
</organism>
<name>A0ABR4NTL2_9SACH</name>
<protein>
    <submittedName>
        <fullName evidence="4">Chitin synthase 3 complex protein CSI2</fullName>
    </submittedName>
</protein>
<dbReference type="Proteomes" id="UP001623330">
    <property type="component" value="Unassembled WGS sequence"/>
</dbReference>
<keyword evidence="2" id="KW-1133">Transmembrane helix</keyword>
<reference evidence="4 5" key="1">
    <citation type="submission" date="2024-05" db="EMBL/GenBank/DDBJ databases">
        <title>Long read based assembly of the Candida bracarensis genome reveals expanded adhesin content.</title>
        <authorList>
            <person name="Marcet-Houben M."/>
            <person name="Ksiezopolska E."/>
            <person name="Gabaldon T."/>
        </authorList>
    </citation>
    <scope>NUCLEOTIDE SEQUENCE [LARGE SCALE GENOMIC DNA]</scope>
    <source>
        <strain evidence="4 5">CBM6</strain>
    </source>
</reference>
<keyword evidence="5" id="KW-1185">Reference proteome</keyword>
<evidence type="ECO:0000313" key="4">
    <source>
        <dbReference type="EMBL" id="KAL3231674.1"/>
    </source>
</evidence>
<feature type="region of interest" description="Disordered" evidence="1">
    <location>
        <begin position="340"/>
        <end position="364"/>
    </location>
</feature>
<proteinExistence type="predicted"/>
<feature type="transmembrane region" description="Helical" evidence="2">
    <location>
        <begin position="154"/>
        <end position="176"/>
    </location>
</feature>
<dbReference type="PANTHER" id="PTHR36089">
    <property type="entry name" value="CHITIN SYNTHASE 3 COMPLEX PROTEIN CSI2-RELATED"/>
    <property type="match status" value="1"/>
</dbReference>
<gene>
    <name evidence="4" type="ORF">RNJ44_00209</name>
</gene>
<evidence type="ECO:0000256" key="2">
    <source>
        <dbReference type="SAM" id="Phobius"/>
    </source>
</evidence>
<dbReference type="PANTHER" id="PTHR36089:SF1">
    <property type="entry name" value="CHITIN SYNTHASE 3 COMPLEX PROTEIN CSI2-RELATED"/>
    <property type="match status" value="1"/>
</dbReference>
<evidence type="ECO:0000256" key="1">
    <source>
        <dbReference type="SAM" id="MobiDB-lite"/>
    </source>
</evidence>
<dbReference type="EMBL" id="JBEVYD010000006">
    <property type="protein sequence ID" value="KAL3231674.1"/>
    <property type="molecule type" value="Genomic_DNA"/>
</dbReference>
<feature type="region of interest" description="Disordered" evidence="1">
    <location>
        <begin position="41"/>
        <end position="130"/>
    </location>
</feature>
<keyword evidence="2" id="KW-0812">Transmembrane</keyword>
<keyword evidence="2" id="KW-0472">Membrane</keyword>
<dbReference type="InterPro" id="IPR051009">
    <property type="entry name" value="PRM"/>
</dbReference>
<keyword evidence="3" id="KW-0732">Signal</keyword>
<evidence type="ECO:0000313" key="5">
    <source>
        <dbReference type="Proteomes" id="UP001623330"/>
    </source>
</evidence>
<feature type="signal peptide" evidence="3">
    <location>
        <begin position="1"/>
        <end position="22"/>
    </location>
</feature>
<accession>A0ABR4NTL2</accession>
<comment type="caution">
    <text evidence="4">The sequence shown here is derived from an EMBL/GenBank/DDBJ whole genome shotgun (WGS) entry which is preliminary data.</text>
</comment>